<dbReference type="AlphaFoldDB" id="A0A212FP34"/>
<proteinExistence type="predicted"/>
<keyword evidence="3" id="KW-1185">Reference proteome</keyword>
<evidence type="ECO:0000256" key="1">
    <source>
        <dbReference type="SAM" id="MobiDB-lite"/>
    </source>
</evidence>
<feature type="compositionally biased region" description="Basic residues" evidence="1">
    <location>
        <begin position="20"/>
        <end position="35"/>
    </location>
</feature>
<sequence length="145" mass="16917">MKHLLKSRWCIDPKTEDKKPRRRNSGRKNRRKKNKISPAKELQNGTWDGSNDPLEPLNNQTNVQKNCDEKIGKNVNDLKLDFKTHKRKTNDAESNFADRIYNVIDKLEKVSIKDNMYLAGDLSAEDLESDFFYSSDDMDDFCDDT</sequence>
<dbReference type="InParanoid" id="A0A212FP34"/>
<feature type="compositionally biased region" description="Basic and acidic residues" evidence="1">
    <location>
        <begin position="9"/>
        <end position="19"/>
    </location>
</feature>
<dbReference type="STRING" id="278856.A0A212FP34"/>
<name>A0A212FP34_DANPL</name>
<protein>
    <submittedName>
        <fullName evidence="2">Uncharacterized protein</fullName>
    </submittedName>
</protein>
<evidence type="ECO:0000313" key="2">
    <source>
        <dbReference type="EMBL" id="OWR55508.1"/>
    </source>
</evidence>
<dbReference type="EMBL" id="AGBW02003693">
    <property type="protein sequence ID" value="OWR55508.1"/>
    <property type="molecule type" value="Genomic_DNA"/>
</dbReference>
<accession>A0A212FP34</accession>
<comment type="caution">
    <text evidence="2">The sequence shown here is derived from an EMBL/GenBank/DDBJ whole genome shotgun (WGS) entry which is preliminary data.</text>
</comment>
<gene>
    <name evidence="2" type="ORF">KGM_205256</name>
</gene>
<feature type="region of interest" description="Disordered" evidence="1">
    <location>
        <begin position="1"/>
        <end position="60"/>
    </location>
</feature>
<dbReference type="KEGG" id="dpl:KGM_205256"/>
<organism evidence="2 3">
    <name type="scientific">Danaus plexippus plexippus</name>
    <dbReference type="NCBI Taxonomy" id="278856"/>
    <lineage>
        <taxon>Eukaryota</taxon>
        <taxon>Metazoa</taxon>
        <taxon>Ecdysozoa</taxon>
        <taxon>Arthropoda</taxon>
        <taxon>Hexapoda</taxon>
        <taxon>Insecta</taxon>
        <taxon>Pterygota</taxon>
        <taxon>Neoptera</taxon>
        <taxon>Endopterygota</taxon>
        <taxon>Lepidoptera</taxon>
        <taxon>Glossata</taxon>
        <taxon>Ditrysia</taxon>
        <taxon>Papilionoidea</taxon>
        <taxon>Nymphalidae</taxon>
        <taxon>Danainae</taxon>
        <taxon>Danaini</taxon>
        <taxon>Danaina</taxon>
        <taxon>Danaus</taxon>
        <taxon>Danaus</taxon>
    </lineage>
</organism>
<evidence type="ECO:0000313" key="3">
    <source>
        <dbReference type="Proteomes" id="UP000007151"/>
    </source>
</evidence>
<dbReference type="Proteomes" id="UP000007151">
    <property type="component" value="Unassembled WGS sequence"/>
</dbReference>
<reference evidence="2 3" key="1">
    <citation type="journal article" date="2011" name="Cell">
        <title>The monarch butterfly genome yields insights into long-distance migration.</title>
        <authorList>
            <person name="Zhan S."/>
            <person name="Merlin C."/>
            <person name="Boore J.L."/>
            <person name="Reppert S.M."/>
        </authorList>
    </citation>
    <scope>NUCLEOTIDE SEQUENCE [LARGE SCALE GENOMIC DNA]</scope>
    <source>
        <strain evidence="2">F-2</strain>
    </source>
</reference>